<evidence type="ECO:0008006" key="4">
    <source>
        <dbReference type="Google" id="ProtNLM"/>
    </source>
</evidence>
<dbReference type="Proteomes" id="UP000187404">
    <property type="component" value="Unassembled WGS sequence"/>
</dbReference>
<keyword evidence="3" id="KW-1185">Reference proteome</keyword>
<evidence type="ECO:0000256" key="1">
    <source>
        <dbReference type="SAM" id="Phobius"/>
    </source>
</evidence>
<feature type="transmembrane region" description="Helical" evidence="1">
    <location>
        <begin position="339"/>
        <end position="362"/>
    </location>
</feature>
<keyword evidence="1" id="KW-0812">Transmembrane</keyword>
<dbReference type="EMBL" id="MJIE01000001">
    <property type="protein sequence ID" value="OLR55860.1"/>
    <property type="molecule type" value="Genomic_DNA"/>
</dbReference>
<feature type="transmembrane region" description="Helical" evidence="1">
    <location>
        <begin position="301"/>
        <end position="318"/>
    </location>
</feature>
<comment type="caution">
    <text evidence="2">The sequence shown here is derived from an EMBL/GenBank/DDBJ whole genome shotgun (WGS) entry which is preliminary data.</text>
</comment>
<organism evidence="2 3">
    <name type="scientific">Hornefia porci</name>
    <dbReference type="NCBI Taxonomy" id="2652292"/>
    <lineage>
        <taxon>Bacteria</taxon>
        <taxon>Bacillati</taxon>
        <taxon>Bacillota</taxon>
        <taxon>Clostridia</taxon>
        <taxon>Peptostreptococcales</taxon>
        <taxon>Anaerovoracaceae</taxon>
        <taxon>Hornefia</taxon>
    </lineage>
</organism>
<protein>
    <recommendedName>
        <fullName evidence="4">MacB-like periplasmic core domain-containing protein</fullName>
    </recommendedName>
</protein>
<proteinExistence type="predicted"/>
<name>A0A1Q9JI27_9FIRM</name>
<keyword evidence="1" id="KW-0472">Membrane</keyword>
<dbReference type="STRING" id="1261640.BHK98_07180"/>
<evidence type="ECO:0000313" key="3">
    <source>
        <dbReference type="Proteomes" id="UP000187404"/>
    </source>
</evidence>
<feature type="transmembrane region" description="Helical" evidence="1">
    <location>
        <begin position="368"/>
        <end position="388"/>
    </location>
</feature>
<sequence>MVKKTGILLIILAFLTNVSAMFLLMTLSNYIEMKRIKNYNSKVVYYENAGEYSLTDDYDGEESNFGDFMNDPDSMKILMKTYRKIKNIKHITYMEVSNQDLEYEGRFKLSRNFISGNDERSRNQKIKGEFITPLKSIQCDRLFFKIKGVEKSDLVTGKMPADKKYSSDMTIPVLVGNAYEHKFRIGEEFTAYYATEKIRFKVSGILKKSKKISFLGHKMNLDEYIVLPVISPGRKDSLMYKKILMSIKCEGCIKYNSKEQYIESVQAIKRIVKETGFRYNVPRIPLENKSILGWNYKASKALFFAALLSFVIFSGSLIRGTVNRIKSRVDVRWKQFVCVTAIFPFIAGLAIILNLILFYAHFEVITSGISRFLSIVLFPAGIEYYLVLRKRWYE</sequence>
<keyword evidence="1" id="KW-1133">Transmembrane helix</keyword>
<accession>A0A1Q9JI27</accession>
<dbReference type="OrthoDB" id="2034769at2"/>
<gene>
    <name evidence="2" type="ORF">BHK98_07180</name>
</gene>
<reference evidence="2 3" key="1">
    <citation type="journal article" date="2016" name="Appl. Environ. Microbiol.">
        <title>Function and Phylogeny of Bacterial Butyryl Coenzyme A:Acetate Transferases and Their Diversity in the Proximal Colon of Swine.</title>
        <authorList>
            <person name="Trachsel J."/>
            <person name="Bayles D.O."/>
            <person name="Looft T."/>
            <person name="Levine U.Y."/>
            <person name="Allen H.K."/>
        </authorList>
    </citation>
    <scope>NUCLEOTIDE SEQUENCE [LARGE SCALE GENOMIC DNA]</scope>
    <source>
        <strain evidence="2 3">68-3-10</strain>
    </source>
</reference>
<dbReference type="AlphaFoldDB" id="A0A1Q9JI27"/>
<dbReference type="RefSeq" id="WP_075712900.1">
    <property type="nucleotide sequence ID" value="NZ_MJIE01000001.1"/>
</dbReference>
<evidence type="ECO:0000313" key="2">
    <source>
        <dbReference type="EMBL" id="OLR55860.1"/>
    </source>
</evidence>